<comment type="function">
    <text evidence="2">NDH-1 shuttles electrons from NADH, via FMN and iron-sulfur (Fe-S) centers, to quinones in the respiratory chain. The immediate electron acceptor for the enzyme in this species is believed to be a menaquinone. Couples the redox reaction to proton translocation (for every two electrons transferred, four hydrogen ions are translocated across the cytoplasmic membrane), and thus conserves the redox energy in a proton gradient.</text>
</comment>
<proteinExistence type="inferred from homology"/>
<dbReference type="KEGG" id="slp:Slip_0252"/>
<dbReference type="GO" id="GO:0051287">
    <property type="term" value="F:NAD binding"/>
    <property type="evidence" value="ECO:0007669"/>
    <property type="project" value="InterPro"/>
</dbReference>
<dbReference type="Gene3D" id="1.10.645.10">
    <property type="entry name" value="Cytochrome-c3 Hydrogenase, chain B"/>
    <property type="match status" value="1"/>
</dbReference>
<feature type="domain" description="NADH-quinone oxidoreductase subunit D" evidence="3">
    <location>
        <begin position="296"/>
        <end position="368"/>
    </location>
</feature>
<evidence type="ECO:0000313" key="4">
    <source>
        <dbReference type="EMBL" id="ADI01039.1"/>
    </source>
</evidence>
<comment type="catalytic activity">
    <reaction evidence="2">
        <text>a quinone + NADH + 5 H(+)(in) = a quinol + NAD(+) + 4 H(+)(out)</text>
        <dbReference type="Rhea" id="RHEA:57888"/>
        <dbReference type="ChEBI" id="CHEBI:15378"/>
        <dbReference type="ChEBI" id="CHEBI:24646"/>
        <dbReference type="ChEBI" id="CHEBI:57540"/>
        <dbReference type="ChEBI" id="CHEBI:57945"/>
        <dbReference type="ChEBI" id="CHEBI:132124"/>
    </reaction>
</comment>
<reference evidence="4 5" key="2">
    <citation type="journal article" date="2010" name="Stand. Genomic Sci.">
        <title>Complete genome sequence of Syntrophothermus lipocalidus type strain (TGB-C1).</title>
        <authorList>
            <person name="Djao O.D."/>
            <person name="Zhang X."/>
            <person name="Lucas S."/>
            <person name="Lapidus A."/>
            <person name="Del Rio T.G."/>
            <person name="Nolan M."/>
            <person name="Tice H."/>
            <person name="Cheng J.F."/>
            <person name="Han C."/>
            <person name="Tapia R."/>
            <person name="Goodwin L."/>
            <person name="Pitluck S."/>
            <person name="Liolios K."/>
            <person name="Ivanova N."/>
            <person name="Mavromatis K."/>
            <person name="Mikhailova N."/>
            <person name="Ovchinnikova G."/>
            <person name="Pati A."/>
            <person name="Brambilla E."/>
            <person name="Chen A."/>
            <person name="Palaniappan K."/>
            <person name="Land M."/>
            <person name="Hauser L."/>
            <person name="Chang Y.J."/>
            <person name="Jeffries C.D."/>
            <person name="Rohde M."/>
            <person name="Sikorski J."/>
            <person name="Spring S."/>
            <person name="Goker M."/>
            <person name="Detter J.C."/>
            <person name="Woyke T."/>
            <person name="Bristow J."/>
            <person name="Eisen J.A."/>
            <person name="Markowitz V."/>
            <person name="Hugenholtz P."/>
            <person name="Kyrpides N.C."/>
            <person name="Klenk H.P."/>
        </authorList>
    </citation>
    <scope>NUCLEOTIDE SEQUENCE [LARGE SCALE GENOMIC DNA]</scope>
    <source>
        <strain evidence="5">DSM 12680 / TGB-C1</strain>
    </source>
</reference>
<accession>D7CJF0</accession>
<name>D7CJF0_SYNLT</name>
<organism evidence="4 5">
    <name type="scientific">Syntrophothermus lipocalidus (strain DSM 12680 / TGB-C1)</name>
    <dbReference type="NCBI Taxonomy" id="643648"/>
    <lineage>
        <taxon>Bacteria</taxon>
        <taxon>Bacillati</taxon>
        <taxon>Bacillota</taxon>
        <taxon>Clostridia</taxon>
        <taxon>Eubacteriales</taxon>
        <taxon>Syntrophomonadaceae</taxon>
        <taxon>Syntrophothermus</taxon>
    </lineage>
</organism>
<dbReference type="HAMAP" id="MF_01358">
    <property type="entry name" value="NDH1_NuoD"/>
    <property type="match status" value="1"/>
</dbReference>
<keyword evidence="2" id="KW-0813">Transport</keyword>
<dbReference type="NCBIfam" id="NF004739">
    <property type="entry name" value="PRK06075.1"/>
    <property type="match status" value="1"/>
</dbReference>
<dbReference type="SUPFAM" id="SSF56762">
    <property type="entry name" value="HydB/Nqo4-like"/>
    <property type="match status" value="1"/>
</dbReference>
<dbReference type="InterPro" id="IPR001135">
    <property type="entry name" value="NADH_Q_OxRdtase_suD"/>
</dbReference>
<comment type="subcellular location">
    <subcellularLocation>
        <location evidence="2">Cell membrane</location>
        <topology evidence="2">Peripheral membrane protein</topology>
        <orientation evidence="2">Cytoplasmic side</orientation>
    </subcellularLocation>
</comment>
<dbReference type="EC" id="7.1.1.-" evidence="2"/>
<keyword evidence="1 2" id="KW-0874">Quinone</keyword>
<reference evidence="5" key="1">
    <citation type="journal article" date="2010" name="Stand. Genomic Sci.">
        <title>Complete genome sequence of Syntrophothermus lipocalidus type strain (TGB-C1T).</title>
        <authorList>
            <consortium name="US DOE Joint Genome Institute (JGI-PGF)"/>
            <person name="Djao O."/>
            <person name="Zhang X."/>
            <person name="Lucas S."/>
            <person name="Lapidus A."/>
            <person name="Glavina Del Rio T."/>
            <person name="Nolan M."/>
            <person name="Tice H."/>
            <person name="Cheng J."/>
            <person name="Han C."/>
            <person name="Tapia R."/>
            <person name="Goodwin L."/>
            <person name="Pitluck S."/>
            <person name="Liolios K."/>
            <person name="Ivanova N."/>
            <person name="Mavromatis K."/>
            <person name="Mikhailova N."/>
            <person name="Ovchinnikova G."/>
            <person name="Pati A."/>
            <person name="Brambilla E."/>
            <person name="Chen A."/>
            <person name="Palaniappan K."/>
            <person name="Land M."/>
            <person name="Hauser L."/>
            <person name="Chang Y."/>
            <person name="Jeffries C."/>
            <person name="Rohde M."/>
            <person name="Sikorski J."/>
            <person name="Spring S."/>
            <person name="Goker M."/>
            <person name="Detter J."/>
            <person name="Woyke T."/>
            <person name="Bristow J."/>
            <person name="Eisen J."/>
            <person name="Markowitz V."/>
            <person name="Hugenholtz P."/>
            <person name="Kyrpides N."/>
            <person name="Klenk H."/>
        </authorList>
    </citation>
    <scope>NUCLEOTIDE SEQUENCE [LARGE SCALE GENOMIC DNA]</scope>
    <source>
        <strain evidence="5">DSM 12680 / TGB-C1</strain>
    </source>
</reference>
<dbReference type="STRING" id="643648.Slip_0252"/>
<keyword evidence="5" id="KW-1185">Reference proteome</keyword>
<dbReference type="AlphaFoldDB" id="D7CJF0"/>
<dbReference type="PANTHER" id="PTHR11993:SF10">
    <property type="entry name" value="NADH DEHYDROGENASE [UBIQUINONE] IRON-SULFUR PROTEIN 2, MITOCHONDRIAL"/>
    <property type="match status" value="1"/>
</dbReference>
<dbReference type="EMBL" id="CP002048">
    <property type="protein sequence ID" value="ADI01039.1"/>
    <property type="molecule type" value="Genomic_DNA"/>
</dbReference>
<evidence type="ECO:0000259" key="3">
    <source>
        <dbReference type="Pfam" id="PF00346"/>
    </source>
</evidence>
<dbReference type="GO" id="GO:0050136">
    <property type="term" value="F:NADH dehydrogenase (quinone) (non-electrogenic) activity"/>
    <property type="evidence" value="ECO:0007669"/>
    <property type="project" value="UniProtKB-UniRule"/>
</dbReference>
<dbReference type="RefSeq" id="WP_013174441.1">
    <property type="nucleotide sequence ID" value="NC_014220.1"/>
</dbReference>
<keyword evidence="2" id="KW-0520">NAD</keyword>
<dbReference type="eggNOG" id="COG0649">
    <property type="taxonomic scope" value="Bacteria"/>
</dbReference>
<keyword evidence="4" id="KW-0560">Oxidoreductase</keyword>
<dbReference type="Proteomes" id="UP000000378">
    <property type="component" value="Chromosome"/>
</dbReference>
<feature type="domain" description="NADH-quinone oxidoreductase subunit D" evidence="3">
    <location>
        <begin position="122"/>
        <end position="293"/>
    </location>
</feature>
<dbReference type="GO" id="GO:0048038">
    <property type="term" value="F:quinone binding"/>
    <property type="evidence" value="ECO:0007669"/>
    <property type="project" value="UniProtKB-KW"/>
</dbReference>
<evidence type="ECO:0000313" key="5">
    <source>
        <dbReference type="Proteomes" id="UP000000378"/>
    </source>
</evidence>
<gene>
    <name evidence="2" type="primary">nuoD</name>
    <name evidence="4" type="ordered locus">Slip_0252</name>
</gene>
<comment type="subunit">
    <text evidence="2">NDH-1 is composed of 14 different subunits. Subunits NuoB, C, D, E, F, and G constitute the peripheral sector of the complex.</text>
</comment>
<sequence length="368" mass="41138">MRVLSAERMVINIGPQHPSTHGGLHAETVLEGELVVDMAVHVGYVHRSFEKIAESRTYSQYIPYTSRLDYLASHLPTLGYVQAVEKLAGIAVPERAEYIRVIMAELSRIASHLLYIGSLAIDLGATTGLIYCFRDRERIMDMFEMTSGQRLIASYMRLGGVAEDLPDEFFPAVKSFLADLPQMLEEYDRLLFGNELFQARLKGVGRLSAQDAIAYGTSGPNLRACGVAYDIRKAEPYGIYERFEFEIPVGTEGDCWDRTMVRVEEIKQSARIIEQALRGLPRGDIRGKVPRVLKVEKGREVYHRIESSKGELGYYIVADGGEKPYRLHIRAPSFVNLMVLPLISKGGLVQDVIANIATLDPVLGEADR</sequence>
<dbReference type="GO" id="GO:0005886">
    <property type="term" value="C:plasma membrane"/>
    <property type="evidence" value="ECO:0007669"/>
    <property type="project" value="UniProtKB-SubCell"/>
</dbReference>
<dbReference type="InterPro" id="IPR029014">
    <property type="entry name" value="NiFe-Hase_large"/>
</dbReference>
<comment type="similarity">
    <text evidence="2">Belongs to the complex I 49 kDa subunit family.</text>
</comment>
<dbReference type="InterPro" id="IPR022885">
    <property type="entry name" value="NDH1_su_D/H"/>
</dbReference>
<dbReference type="Pfam" id="PF00346">
    <property type="entry name" value="Complex1_49kDa"/>
    <property type="match status" value="2"/>
</dbReference>
<dbReference type="PANTHER" id="PTHR11993">
    <property type="entry name" value="NADH-UBIQUINONE OXIDOREDUCTASE 49 KDA SUBUNIT"/>
    <property type="match status" value="1"/>
</dbReference>
<evidence type="ECO:0000256" key="1">
    <source>
        <dbReference type="ARBA" id="ARBA00022719"/>
    </source>
</evidence>
<dbReference type="OrthoDB" id="9801496at2"/>
<evidence type="ECO:0000256" key="2">
    <source>
        <dbReference type="HAMAP-Rule" id="MF_01358"/>
    </source>
</evidence>
<keyword evidence="2" id="KW-1003">Cell membrane</keyword>
<protein>
    <recommendedName>
        <fullName evidence="2">NADH-quinone oxidoreductase subunit D</fullName>
        <ecNumber evidence="2">7.1.1.-</ecNumber>
    </recommendedName>
    <alternativeName>
        <fullName evidence="2">NADH dehydrogenase I subunit D</fullName>
    </alternativeName>
    <alternativeName>
        <fullName evidence="2">NDH-1 subunit D</fullName>
    </alternativeName>
</protein>
<keyword evidence="2" id="KW-1278">Translocase</keyword>
<dbReference type="HOGENOM" id="CLU_015134_1_2_9"/>
<keyword evidence="2" id="KW-0472">Membrane</keyword>